<dbReference type="Pfam" id="PF13489">
    <property type="entry name" value="Methyltransf_23"/>
    <property type="match status" value="1"/>
</dbReference>
<sequence length="294" mass="33615">MPENLKSCPVCNTLVFKHFLVCKDYTVSKQEFQIVRCESCGFKFTNPRPATHEIGAFYQSEDYISHSNTNKGLINKVYQIVRNYTLKNKLKLINSLHTKGTLLDIGCGTGAFLQTCSSAGWQVKGTEPDSNARAIAGSNNQLMIEPDFLTAYSDEQFDIITMWHVLEHVHLLSETLDKLRRNLSSDGKLVIAVPNSESYDAKYYNQYWAAYDVPRHLYHFAPKTLTQLIEKFGFKIAEVKPMYVDAFYISMLSTKYRDGKINYAEAVSRGLKSNSWAKKNNDNYSSLIYIFKKV</sequence>
<dbReference type="Gene3D" id="3.40.50.150">
    <property type="entry name" value="Vaccinia Virus protein VP39"/>
    <property type="match status" value="1"/>
</dbReference>
<dbReference type="PANTHER" id="PTHR43861:SF6">
    <property type="entry name" value="METHYLTRANSFERASE TYPE 11"/>
    <property type="match status" value="1"/>
</dbReference>
<dbReference type="AlphaFoldDB" id="A0AAE3U7H6"/>
<keyword evidence="1" id="KW-0489">Methyltransferase</keyword>
<protein>
    <submittedName>
        <fullName evidence="1">Class I SAM-dependent methyltransferase</fullName>
        <ecNumber evidence="1">2.1.1.-</ecNumber>
    </submittedName>
</protein>
<dbReference type="Proteomes" id="UP001241110">
    <property type="component" value="Unassembled WGS sequence"/>
</dbReference>
<dbReference type="CDD" id="cd02440">
    <property type="entry name" value="AdoMet_MTases"/>
    <property type="match status" value="1"/>
</dbReference>
<name>A0AAE3U7H6_9BACT</name>
<dbReference type="SUPFAM" id="SSF53335">
    <property type="entry name" value="S-adenosyl-L-methionine-dependent methyltransferases"/>
    <property type="match status" value="1"/>
</dbReference>
<proteinExistence type="predicted"/>
<evidence type="ECO:0000313" key="2">
    <source>
        <dbReference type="Proteomes" id="UP001241110"/>
    </source>
</evidence>
<dbReference type="GO" id="GO:0008168">
    <property type="term" value="F:methyltransferase activity"/>
    <property type="evidence" value="ECO:0007669"/>
    <property type="project" value="UniProtKB-KW"/>
</dbReference>
<dbReference type="EC" id="2.1.1.-" evidence="1"/>
<reference evidence="1" key="1">
    <citation type="submission" date="2023-05" db="EMBL/GenBank/DDBJ databases">
        <authorList>
            <person name="Zhang X."/>
        </authorList>
    </citation>
    <scope>NUCLEOTIDE SEQUENCE</scope>
    <source>
        <strain evidence="1">YF14B1</strain>
    </source>
</reference>
<dbReference type="RefSeq" id="WP_313981548.1">
    <property type="nucleotide sequence ID" value="NZ_JASJOS010000007.1"/>
</dbReference>
<evidence type="ECO:0000313" key="1">
    <source>
        <dbReference type="EMBL" id="MDJ1482431.1"/>
    </source>
</evidence>
<comment type="caution">
    <text evidence="1">The sequence shown here is derived from an EMBL/GenBank/DDBJ whole genome shotgun (WGS) entry which is preliminary data.</text>
</comment>
<gene>
    <name evidence="1" type="ORF">QNI16_18140</name>
</gene>
<accession>A0AAE3U7H6</accession>
<dbReference type="EMBL" id="JASJOS010000007">
    <property type="protein sequence ID" value="MDJ1482431.1"/>
    <property type="molecule type" value="Genomic_DNA"/>
</dbReference>
<dbReference type="InterPro" id="IPR029063">
    <property type="entry name" value="SAM-dependent_MTases_sf"/>
</dbReference>
<keyword evidence="1" id="KW-0808">Transferase</keyword>
<dbReference type="GO" id="GO:0032259">
    <property type="term" value="P:methylation"/>
    <property type="evidence" value="ECO:0007669"/>
    <property type="project" value="UniProtKB-KW"/>
</dbReference>
<organism evidence="1 2">
    <name type="scientific">Xanthocytophaga flava</name>
    <dbReference type="NCBI Taxonomy" id="3048013"/>
    <lineage>
        <taxon>Bacteria</taxon>
        <taxon>Pseudomonadati</taxon>
        <taxon>Bacteroidota</taxon>
        <taxon>Cytophagia</taxon>
        <taxon>Cytophagales</taxon>
        <taxon>Rhodocytophagaceae</taxon>
        <taxon>Xanthocytophaga</taxon>
    </lineage>
</organism>
<dbReference type="PANTHER" id="PTHR43861">
    <property type="entry name" value="TRANS-ACONITATE 2-METHYLTRANSFERASE-RELATED"/>
    <property type="match status" value="1"/>
</dbReference>